<feature type="non-terminal residue" evidence="2">
    <location>
        <position position="1"/>
    </location>
</feature>
<feature type="region of interest" description="Disordered" evidence="1">
    <location>
        <begin position="1"/>
        <end position="132"/>
    </location>
</feature>
<feature type="compositionally biased region" description="Basic residues" evidence="1">
    <location>
        <begin position="168"/>
        <end position="178"/>
    </location>
</feature>
<accession>A0A6J4N8K3</accession>
<dbReference type="EMBL" id="CADCUP010000045">
    <property type="protein sequence ID" value="CAA9377907.1"/>
    <property type="molecule type" value="Genomic_DNA"/>
</dbReference>
<feature type="non-terminal residue" evidence="2">
    <location>
        <position position="216"/>
    </location>
</feature>
<name>A0A6J4N8K3_9ACTN</name>
<reference evidence="2" key="1">
    <citation type="submission" date="2020-02" db="EMBL/GenBank/DDBJ databases">
        <authorList>
            <person name="Meier V. D."/>
        </authorList>
    </citation>
    <scope>NUCLEOTIDE SEQUENCE</scope>
    <source>
        <strain evidence="2">AVDCRST_MAG06</strain>
    </source>
</reference>
<organism evidence="2">
    <name type="scientific">uncultured Nocardioides sp</name>
    <dbReference type="NCBI Taxonomy" id="198441"/>
    <lineage>
        <taxon>Bacteria</taxon>
        <taxon>Bacillati</taxon>
        <taxon>Actinomycetota</taxon>
        <taxon>Actinomycetes</taxon>
        <taxon>Propionibacteriales</taxon>
        <taxon>Nocardioidaceae</taxon>
        <taxon>Nocardioides</taxon>
        <taxon>environmental samples</taxon>
    </lineage>
</organism>
<dbReference type="AlphaFoldDB" id="A0A6J4N8K3"/>
<proteinExistence type="predicted"/>
<feature type="compositionally biased region" description="Basic residues" evidence="1">
    <location>
        <begin position="34"/>
        <end position="55"/>
    </location>
</feature>
<evidence type="ECO:0000313" key="2">
    <source>
        <dbReference type="EMBL" id="CAA9377907.1"/>
    </source>
</evidence>
<gene>
    <name evidence="2" type="ORF">AVDCRST_MAG06-715</name>
</gene>
<sequence length="216" mass="24116">ESRVLHEVRSPALRAPRHRPERASARQAHLSRPVGRRRGGDRHQCRRRCPGRRARGLPDVARTVGGGDGRGLRGAAPRTGRHDAGVALGPPHGHRPGQEGGAVAWPGPRDHAHREPRRRRPPADRPGPARRARLRRLAVLLPRRALRQREQLAHRRRQPHLLGVRHPAGAHRHPRPARRLPDVRGVADPLGAGLHRRPLRHPVQRVGLQAGQRLVL</sequence>
<feature type="region of interest" description="Disordered" evidence="1">
    <location>
        <begin position="148"/>
        <end position="183"/>
    </location>
</feature>
<evidence type="ECO:0000256" key="1">
    <source>
        <dbReference type="SAM" id="MobiDB-lite"/>
    </source>
</evidence>
<protein>
    <submittedName>
        <fullName evidence="2">Uncharacterized protein</fullName>
    </submittedName>
</protein>